<reference evidence="2 3" key="1">
    <citation type="submission" date="2024-06" db="EMBL/GenBank/DDBJ databases">
        <title>The draft genome of Grus japonensis, version 3.</title>
        <authorList>
            <person name="Nabeshima K."/>
            <person name="Suzuki S."/>
            <person name="Onuma M."/>
        </authorList>
    </citation>
    <scope>NUCLEOTIDE SEQUENCE [LARGE SCALE GENOMIC DNA]</scope>
    <source>
        <strain evidence="2 3">451A</strain>
    </source>
</reference>
<name>A0ABC9YCE6_GRUJA</name>
<dbReference type="AlphaFoldDB" id="A0ABC9YCE6"/>
<dbReference type="EMBL" id="BAAFJT010000245">
    <property type="protein sequence ID" value="GAB0207740.1"/>
    <property type="molecule type" value="Genomic_DNA"/>
</dbReference>
<dbReference type="PANTHER" id="PTHR33332">
    <property type="entry name" value="REVERSE TRANSCRIPTASE DOMAIN-CONTAINING PROTEIN"/>
    <property type="match status" value="1"/>
</dbReference>
<proteinExistence type="predicted"/>
<protein>
    <recommendedName>
        <fullName evidence="4">Rna-directed dna polymerase from mobile element jockey-like</fullName>
    </recommendedName>
</protein>
<evidence type="ECO:0000256" key="1">
    <source>
        <dbReference type="SAM" id="MobiDB-lite"/>
    </source>
</evidence>
<sequence length="187" mass="20702">MPAGSKIDLPPAKAEPMSDNGVKRTLSKFADDTKLGGAVDSLKAREALQSDLDTLENWAITNCMKFNESECQILHLGRGNPGYTYKLGDKSSPAERDLGVWVGGKLNMSLQHALAAKRANRVLGCIKHSVASQLREAIVPLYTALVLPQLEYCVQFWAPQYKKDIKLLECVQKRENKVSRARLMKSS</sequence>
<feature type="region of interest" description="Disordered" evidence="1">
    <location>
        <begin position="1"/>
        <end position="20"/>
    </location>
</feature>
<evidence type="ECO:0008006" key="4">
    <source>
        <dbReference type="Google" id="ProtNLM"/>
    </source>
</evidence>
<evidence type="ECO:0000313" key="2">
    <source>
        <dbReference type="EMBL" id="GAB0207740.1"/>
    </source>
</evidence>
<accession>A0ABC9YCE6</accession>
<gene>
    <name evidence="2" type="ORF">GRJ2_003239700</name>
</gene>
<comment type="caution">
    <text evidence="2">The sequence shown here is derived from an EMBL/GenBank/DDBJ whole genome shotgun (WGS) entry which is preliminary data.</text>
</comment>
<organism evidence="2 3">
    <name type="scientific">Grus japonensis</name>
    <name type="common">Japanese crane</name>
    <name type="synonym">Red-crowned crane</name>
    <dbReference type="NCBI Taxonomy" id="30415"/>
    <lineage>
        <taxon>Eukaryota</taxon>
        <taxon>Metazoa</taxon>
        <taxon>Chordata</taxon>
        <taxon>Craniata</taxon>
        <taxon>Vertebrata</taxon>
        <taxon>Euteleostomi</taxon>
        <taxon>Archelosauria</taxon>
        <taxon>Archosauria</taxon>
        <taxon>Dinosauria</taxon>
        <taxon>Saurischia</taxon>
        <taxon>Theropoda</taxon>
        <taxon>Coelurosauria</taxon>
        <taxon>Aves</taxon>
        <taxon>Neognathae</taxon>
        <taxon>Neoaves</taxon>
        <taxon>Gruiformes</taxon>
        <taxon>Gruidae</taxon>
        <taxon>Grus</taxon>
    </lineage>
</organism>
<evidence type="ECO:0000313" key="3">
    <source>
        <dbReference type="Proteomes" id="UP001623348"/>
    </source>
</evidence>
<keyword evidence="3" id="KW-1185">Reference proteome</keyword>
<dbReference type="Proteomes" id="UP001623348">
    <property type="component" value="Unassembled WGS sequence"/>
</dbReference>